<keyword evidence="1" id="KW-1133">Transmembrane helix</keyword>
<organism evidence="2 3">
    <name type="scientific">Penicillium subrubescens</name>
    <dbReference type="NCBI Taxonomy" id="1316194"/>
    <lineage>
        <taxon>Eukaryota</taxon>
        <taxon>Fungi</taxon>
        <taxon>Dikarya</taxon>
        <taxon>Ascomycota</taxon>
        <taxon>Pezizomycotina</taxon>
        <taxon>Eurotiomycetes</taxon>
        <taxon>Eurotiomycetidae</taxon>
        <taxon>Eurotiales</taxon>
        <taxon>Aspergillaceae</taxon>
        <taxon>Penicillium</taxon>
    </lineage>
</organism>
<feature type="transmembrane region" description="Helical" evidence="1">
    <location>
        <begin position="12"/>
        <end position="35"/>
    </location>
</feature>
<keyword evidence="1" id="KW-0472">Membrane</keyword>
<reference evidence="2 3" key="1">
    <citation type="submission" date="2016-10" db="EMBL/GenBank/DDBJ databases">
        <title>Genome sequence of the ascomycete fungus Penicillium subrubescens.</title>
        <authorList>
            <person name="De Vries R.P."/>
            <person name="Peng M."/>
            <person name="Dilokpimol A."/>
            <person name="Hilden K."/>
            <person name="Makela M.R."/>
            <person name="Grigoriev I."/>
            <person name="Riley R."/>
            <person name="Granchi Z."/>
        </authorList>
    </citation>
    <scope>NUCLEOTIDE SEQUENCE [LARGE SCALE GENOMIC DNA]</scope>
    <source>
        <strain evidence="2 3">CBS 132785</strain>
    </source>
</reference>
<dbReference type="Proteomes" id="UP000186955">
    <property type="component" value="Unassembled WGS sequence"/>
</dbReference>
<accession>A0A1Q5U763</accession>
<proteinExistence type="predicted"/>
<gene>
    <name evidence="2" type="ORF">PENSUB_5680</name>
</gene>
<keyword evidence="1" id="KW-0812">Transmembrane</keyword>
<evidence type="ECO:0000313" key="3">
    <source>
        <dbReference type="Proteomes" id="UP000186955"/>
    </source>
</evidence>
<keyword evidence="3" id="KW-1185">Reference proteome</keyword>
<evidence type="ECO:0000313" key="2">
    <source>
        <dbReference type="EMBL" id="OKP08313.1"/>
    </source>
</evidence>
<dbReference type="EMBL" id="MNBE01000569">
    <property type="protein sequence ID" value="OKP08313.1"/>
    <property type="molecule type" value="Genomic_DNA"/>
</dbReference>
<evidence type="ECO:0000256" key="1">
    <source>
        <dbReference type="SAM" id="Phobius"/>
    </source>
</evidence>
<feature type="transmembrane region" description="Helical" evidence="1">
    <location>
        <begin position="550"/>
        <end position="569"/>
    </location>
</feature>
<protein>
    <submittedName>
        <fullName evidence="2">Uncharacterized protein</fullName>
    </submittedName>
</protein>
<name>A0A1Q5U763_9EURO</name>
<comment type="caution">
    <text evidence="2">The sequence shown here is derived from an EMBL/GenBank/DDBJ whole genome shotgun (WGS) entry which is preliminary data.</text>
</comment>
<feature type="transmembrane region" description="Helical" evidence="1">
    <location>
        <begin position="121"/>
        <end position="138"/>
    </location>
</feature>
<dbReference type="AlphaFoldDB" id="A0A1Q5U763"/>
<sequence>MNRAPGSAWLATVHHLLAIASAIIIVVLNAAGLWVGKELTGTSGQDTEKLLALQFAAKLHELLMLSSLGKILFSETVKQLVFGDGLPFGSIAVGLQFNQISYLWSKEFWATSRATFERKNLIIPAIIICTLLGVSIGPSSATAMKPTLGDWPAGETSFCLNATAEELWPSTLSLTDNKTCTHSPKTCGSLSVWTSLADNFFKYWGHEALGSIRAMPESVQIPGEVSIRTLNARFRGPFTLYQPEITTATVQPDAIANVVNTIRQIWLRANGARCYSAGGGIREQNFCTYQDITWSVDALQPAVYVACNGGSSAVAPKFPTLASETDQPSLVEYAVNLNNDSLGSATSPITWVDLSDLNLVRASVGAVIMPIDEQSLGRTTYACTIDARWANVTIKSSFLGLPYIVNGEPINWYQPQDESPSRYRGRHVSISPAWASLANPALVTAQNTSSSPFDILLAATSLSNGESQYMAEKIEAILAVLLADRMARVSADKTLQGNITNINQVLQISGGQLFTASPSDLQYHRLTFQTAVTGFAYGLRRTTGIIPSTLVSMIILLCYIVIAVTYVLYTLCISGVFISQWENVLDLVALAFHSNVTHIPSMHDTSTGIKTIKPLKTLVVLRQADSHIEMVFDDEGRLSGKHEERRISVTSMPNPRFRGVRHHSV</sequence>